<dbReference type="PATRIC" id="fig|1035195.3.peg.471"/>
<reference evidence="2 3" key="1">
    <citation type="submission" date="2012-05" db="EMBL/GenBank/DDBJ databases">
        <authorList>
            <person name="Weinstock G."/>
            <person name="Sodergren E."/>
            <person name="Lobos E.A."/>
            <person name="Fulton L."/>
            <person name="Fulton R."/>
            <person name="Courtney L."/>
            <person name="Fronick C."/>
            <person name="O'Laughlin M."/>
            <person name="Godfrey J."/>
            <person name="Wilson R.M."/>
            <person name="Miner T."/>
            <person name="Farmer C."/>
            <person name="Delehaunty K."/>
            <person name="Cordes M."/>
            <person name="Minx P."/>
            <person name="Tomlinson C."/>
            <person name="Chen J."/>
            <person name="Wollam A."/>
            <person name="Pepin K.H."/>
            <person name="Bhonagiri V."/>
            <person name="Zhang X."/>
            <person name="Suruliraj S."/>
            <person name="Warren W."/>
            <person name="Mitreva M."/>
            <person name="Mardis E.R."/>
            <person name="Wilson R.K."/>
        </authorList>
    </citation>
    <scope>NUCLEOTIDE SEQUENCE [LARGE SCALE GENOMIC DNA]</scope>
    <source>
        <strain evidence="2 3">F0235</strain>
    </source>
</reference>
<name>L1ML40_9CORY</name>
<evidence type="ECO:0008006" key="4">
    <source>
        <dbReference type="Google" id="ProtNLM"/>
    </source>
</evidence>
<dbReference type="AlphaFoldDB" id="L1ML40"/>
<keyword evidence="1" id="KW-0812">Transmembrane</keyword>
<dbReference type="eggNOG" id="ENOG5031I0N">
    <property type="taxonomic scope" value="Bacteria"/>
</dbReference>
<dbReference type="OrthoDB" id="4422894at2"/>
<accession>L1ML40</accession>
<dbReference type="EMBL" id="AMEM01000010">
    <property type="protein sequence ID" value="EKX91679.1"/>
    <property type="molecule type" value="Genomic_DNA"/>
</dbReference>
<feature type="transmembrane region" description="Helical" evidence="1">
    <location>
        <begin position="46"/>
        <end position="67"/>
    </location>
</feature>
<proteinExistence type="predicted"/>
<protein>
    <recommendedName>
        <fullName evidence="4">DUF202 domain-containing protein</fullName>
    </recommendedName>
</protein>
<comment type="caution">
    <text evidence="2">The sequence shown here is derived from an EMBL/GenBank/DDBJ whole genome shotgun (WGS) entry which is preliminary data.</text>
</comment>
<keyword evidence="1" id="KW-0472">Membrane</keyword>
<sequence length="117" mass="12654">MSDAHAATQREEQTFRVFEGEPHYIDGYTPSSLDSQHSSLQRSSTWLGMGFILTSLAGLGAFVFGLSSSIAGTQENGSTYAIIGAVLAISCLVLGFGLIYYGRRHYRAYVAATGRKH</sequence>
<feature type="transmembrane region" description="Helical" evidence="1">
    <location>
        <begin position="79"/>
        <end position="101"/>
    </location>
</feature>
<keyword evidence="3" id="KW-1185">Reference proteome</keyword>
<dbReference type="HOGENOM" id="CLU_157817_0_0_11"/>
<dbReference type="Proteomes" id="UP000010445">
    <property type="component" value="Unassembled WGS sequence"/>
</dbReference>
<dbReference type="STRING" id="1035195.HMPREF9997_00520"/>
<dbReference type="RefSeq" id="WP_006062770.1">
    <property type="nucleotide sequence ID" value="NZ_KB290827.1"/>
</dbReference>
<evidence type="ECO:0000313" key="2">
    <source>
        <dbReference type="EMBL" id="EKX91679.1"/>
    </source>
</evidence>
<gene>
    <name evidence="2" type="ORF">HMPREF9997_00520</name>
</gene>
<keyword evidence="1" id="KW-1133">Transmembrane helix</keyword>
<evidence type="ECO:0000313" key="3">
    <source>
        <dbReference type="Proteomes" id="UP000010445"/>
    </source>
</evidence>
<organism evidence="2 3">
    <name type="scientific">Corynebacterium durum F0235</name>
    <dbReference type="NCBI Taxonomy" id="1035195"/>
    <lineage>
        <taxon>Bacteria</taxon>
        <taxon>Bacillati</taxon>
        <taxon>Actinomycetota</taxon>
        <taxon>Actinomycetes</taxon>
        <taxon>Mycobacteriales</taxon>
        <taxon>Corynebacteriaceae</taxon>
        <taxon>Corynebacterium</taxon>
    </lineage>
</organism>
<evidence type="ECO:0000256" key="1">
    <source>
        <dbReference type="SAM" id="Phobius"/>
    </source>
</evidence>